<organism evidence="2 3">
    <name type="scientific">Mesoterricola silvestris</name>
    <dbReference type="NCBI Taxonomy" id="2927979"/>
    <lineage>
        <taxon>Bacteria</taxon>
        <taxon>Pseudomonadati</taxon>
        <taxon>Acidobacteriota</taxon>
        <taxon>Holophagae</taxon>
        <taxon>Holophagales</taxon>
        <taxon>Holophagaceae</taxon>
        <taxon>Mesoterricola</taxon>
    </lineage>
</organism>
<feature type="transmembrane region" description="Helical" evidence="1">
    <location>
        <begin position="192"/>
        <end position="212"/>
    </location>
</feature>
<feature type="transmembrane region" description="Helical" evidence="1">
    <location>
        <begin position="168"/>
        <end position="186"/>
    </location>
</feature>
<sequence length="304" mass="33600">MDGMNWDPLNLGNPFTTVSRHLGFADTRWSQATLETCVDLGRQSRGPWGTLNETLWPHDQNSKDKHRVGYTEAPGCLGRPVCRFLGDPGTARPSLRHSLPEGSHPFLVVRPPLGLPGSPVFHAQPSKSDGDFRHEWRDNVTANPEAQIPSPAPVFTFSLTPFSAGLRGWVLVFFAAGVATAGLAWFRKGDPAMLFNMLLQVGLLALVWRRILRPLPSSVTRDGSALVFRDVPSFWMNIQGITVPLIVRREVRIPIIGMVPEWINSSLTWNDMEKGRTVFLARGEEAHSLVRWMTANGVAPPVGG</sequence>
<keyword evidence="1" id="KW-1133">Transmembrane helix</keyword>
<keyword evidence="1" id="KW-0472">Membrane</keyword>
<dbReference type="Proteomes" id="UP001238179">
    <property type="component" value="Chromosome"/>
</dbReference>
<dbReference type="KEGG" id="msil:METEAL_03350"/>
<gene>
    <name evidence="2" type="ORF">METEAL_03350</name>
</gene>
<reference evidence="3" key="1">
    <citation type="journal article" date="2023" name="Int. J. Syst. Evol. Microbiol.">
        <title>Mesoterricola silvestris gen. nov., sp. nov., Mesoterricola sediminis sp. nov., Geothrix oryzae sp. nov., Geothrix edaphica sp. nov., Geothrix rubra sp. nov., and Geothrix limicola sp. nov., six novel members of Acidobacteriota isolated from soils.</title>
        <authorList>
            <person name="Itoh H."/>
            <person name="Sugisawa Y."/>
            <person name="Mise K."/>
            <person name="Xu Z."/>
            <person name="Kuniyasu M."/>
            <person name="Ushijima N."/>
            <person name="Kawano K."/>
            <person name="Kobayashi E."/>
            <person name="Shiratori Y."/>
            <person name="Masuda Y."/>
            <person name="Senoo K."/>
        </authorList>
    </citation>
    <scope>NUCLEOTIDE SEQUENCE [LARGE SCALE GENOMIC DNA]</scope>
    <source>
        <strain evidence="3">W79</strain>
    </source>
</reference>
<proteinExistence type="predicted"/>
<evidence type="ECO:0000256" key="1">
    <source>
        <dbReference type="SAM" id="Phobius"/>
    </source>
</evidence>
<evidence type="ECO:0000313" key="3">
    <source>
        <dbReference type="Proteomes" id="UP001238179"/>
    </source>
</evidence>
<name>A0AA48GSY3_9BACT</name>
<keyword evidence="1" id="KW-0812">Transmembrane</keyword>
<dbReference type="AlphaFoldDB" id="A0AA48GSY3"/>
<accession>A0AA48GSY3</accession>
<keyword evidence="3" id="KW-1185">Reference proteome</keyword>
<protein>
    <submittedName>
        <fullName evidence="2">Uncharacterized protein</fullName>
    </submittedName>
</protein>
<evidence type="ECO:0000313" key="2">
    <source>
        <dbReference type="EMBL" id="BDU71161.1"/>
    </source>
</evidence>
<dbReference type="EMBL" id="AP027080">
    <property type="protein sequence ID" value="BDU71161.1"/>
    <property type="molecule type" value="Genomic_DNA"/>
</dbReference>